<evidence type="ECO:0000256" key="2">
    <source>
        <dbReference type="SAM" id="MobiDB-lite"/>
    </source>
</evidence>
<sequence length="150" mass="15959">MSQVSPHHHREAKFPKSKVPGAMLGIPGPPELLACPSDFDHHLGPDPSVSRLAFLKTRAARLDSVAASLISNGPGGSVTFWRLFGGAGLIANFTPSREKAQVSSIAVTTEDALAYLADQQGFVHICDIKEYGLQGPELQPPKSRLCISSS</sequence>
<evidence type="ECO:0000313" key="4">
    <source>
        <dbReference type="EMBL" id="VTJ78993.1"/>
    </source>
</evidence>
<dbReference type="PANTHER" id="PTHR44324:SF4">
    <property type="entry name" value="WD40 REPEAT DOMAIN 95"/>
    <property type="match status" value="1"/>
</dbReference>
<dbReference type="InterPro" id="IPR051242">
    <property type="entry name" value="WD-EF-hand_domain"/>
</dbReference>
<evidence type="ECO:0000256" key="1">
    <source>
        <dbReference type="ARBA" id="ARBA00022737"/>
    </source>
</evidence>
<organism evidence="4 5">
    <name type="scientific">Marmota monax</name>
    <name type="common">Woodchuck</name>
    <dbReference type="NCBI Taxonomy" id="9995"/>
    <lineage>
        <taxon>Eukaryota</taxon>
        <taxon>Metazoa</taxon>
        <taxon>Chordata</taxon>
        <taxon>Craniata</taxon>
        <taxon>Vertebrata</taxon>
        <taxon>Euteleostomi</taxon>
        <taxon>Mammalia</taxon>
        <taxon>Eutheria</taxon>
        <taxon>Euarchontoglires</taxon>
        <taxon>Glires</taxon>
        <taxon>Rodentia</taxon>
        <taxon>Sciuromorpha</taxon>
        <taxon>Sciuridae</taxon>
        <taxon>Xerinae</taxon>
        <taxon>Marmotini</taxon>
        <taxon>Marmota</taxon>
    </lineage>
</organism>
<feature type="compositionally biased region" description="Basic residues" evidence="2">
    <location>
        <begin position="1"/>
        <end position="11"/>
    </location>
</feature>
<proteinExistence type="predicted"/>
<name>A0A5E4CAX8_MARMO</name>
<dbReference type="EMBL" id="WJEC01008688">
    <property type="protein sequence ID" value="KAF7461197.1"/>
    <property type="molecule type" value="Genomic_DNA"/>
</dbReference>
<dbReference type="AlphaFoldDB" id="A0A5E4CAX8"/>
<dbReference type="Proteomes" id="UP000335636">
    <property type="component" value="Unassembled WGS sequence"/>
</dbReference>
<dbReference type="Proteomes" id="UP000662637">
    <property type="component" value="Unassembled WGS sequence"/>
</dbReference>
<keyword evidence="5" id="KW-1185">Reference proteome</keyword>
<gene>
    <name evidence="3" type="ORF">GHT09_015613</name>
    <name evidence="4" type="ORF">MONAX_5E005741</name>
</gene>
<reference evidence="4 5" key="1">
    <citation type="submission" date="2019-04" db="EMBL/GenBank/DDBJ databases">
        <authorList>
            <person name="Alioto T."/>
            <person name="Alioto T."/>
        </authorList>
    </citation>
    <scope>NUCLEOTIDE SEQUENCE [LARGE SCALE GENOMIC DNA]</scope>
</reference>
<accession>A0A5E4CAX8</accession>
<feature type="region of interest" description="Disordered" evidence="2">
    <location>
        <begin position="1"/>
        <end position="20"/>
    </location>
</feature>
<dbReference type="PANTHER" id="PTHR44324">
    <property type="entry name" value="WD40 REPEAT DOMAIN 95"/>
    <property type="match status" value="1"/>
</dbReference>
<protein>
    <submittedName>
        <fullName evidence="4">Uncharacterized protein</fullName>
    </submittedName>
</protein>
<evidence type="ECO:0000313" key="3">
    <source>
        <dbReference type="EMBL" id="KAF7461197.1"/>
    </source>
</evidence>
<reference evidence="3" key="2">
    <citation type="submission" date="2020-08" db="EMBL/GenBank/DDBJ databases">
        <authorList>
            <person name="Shumante A."/>
            <person name="Zimin A.V."/>
            <person name="Puiu D."/>
            <person name="Salzberg S.L."/>
        </authorList>
    </citation>
    <scope>NUCLEOTIDE SEQUENCE</scope>
    <source>
        <strain evidence="3">WC2-LM</strain>
        <tissue evidence="3">Liver</tissue>
    </source>
</reference>
<keyword evidence="1" id="KW-0677">Repeat</keyword>
<evidence type="ECO:0000313" key="5">
    <source>
        <dbReference type="Proteomes" id="UP000335636"/>
    </source>
</evidence>
<dbReference type="EMBL" id="CABDUW010001142">
    <property type="protein sequence ID" value="VTJ78993.1"/>
    <property type="molecule type" value="Genomic_DNA"/>
</dbReference>